<evidence type="ECO:0000313" key="3">
    <source>
        <dbReference type="Proteomes" id="UP000321424"/>
    </source>
</evidence>
<organism evidence="2 3">
    <name type="scientific">Nocardia ninae NBRC 108245</name>
    <dbReference type="NCBI Taxonomy" id="1210091"/>
    <lineage>
        <taxon>Bacteria</taxon>
        <taxon>Bacillati</taxon>
        <taxon>Actinomycetota</taxon>
        <taxon>Actinomycetes</taxon>
        <taxon>Mycobacteriales</taxon>
        <taxon>Nocardiaceae</taxon>
        <taxon>Nocardia</taxon>
    </lineage>
</organism>
<dbReference type="OrthoDB" id="4557768at2"/>
<gene>
    <name evidence="2" type="ORF">NN4_17860</name>
</gene>
<sequence>MNYLEAYDKKTGTLVVEYPLHDLELPTLKNMLGIEEGIEIFGYDVSHAQAAALGRYIHEPFAVDEACDYQVGFYRE</sequence>
<feature type="domain" description="DUF7683" evidence="1">
    <location>
        <begin position="1"/>
        <end position="71"/>
    </location>
</feature>
<dbReference type="AlphaFoldDB" id="A0A511MAQ5"/>
<accession>A0A511MAQ5</accession>
<name>A0A511MAQ5_9NOCA</name>
<protein>
    <recommendedName>
        <fullName evidence="1">DUF7683 domain-containing protein</fullName>
    </recommendedName>
</protein>
<proteinExistence type="predicted"/>
<dbReference type="Proteomes" id="UP000321424">
    <property type="component" value="Unassembled WGS sequence"/>
</dbReference>
<dbReference type="Pfam" id="PF24731">
    <property type="entry name" value="DUF7683"/>
    <property type="match status" value="1"/>
</dbReference>
<evidence type="ECO:0000259" key="1">
    <source>
        <dbReference type="Pfam" id="PF24731"/>
    </source>
</evidence>
<evidence type="ECO:0000313" key="2">
    <source>
        <dbReference type="EMBL" id="GEM37267.1"/>
    </source>
</evidence>
<reference evidence="2 3" key="1">
    <citation type="submission" date="2019-07" db="EMBL/GenBank/DDBJ databases">
        <title>Whole genome shotgun sequence of Nocardia ninae NBRC 108245.</title>
        <authorList>
            <person name="Hosoyama A."/>
            <person name="Uohara A."/>
            <person name="Ohji S."/>
            <person name="Ichikawa N."/>
        </authorList>
    </citation>
    <scope>NUCLEOTIDE SEQUENCE [LARGE SCALE GENOMIC DNA]</scope>
    <source>
        <strain evidence="2 3">NBRC 108245</strain>
    </source>
</reference>
<comment type="caution">
    <text evidence="2">The sequence shown here is derived from an EMBL/GenBank/DDBJ whole genome shotgun (WGS) entry which is preliminary data.</text>
</comment>
<dbReference type="InterPro" id="IPR056100">
    <property type="entry name" value="DUF7683"/>
</dbReference>
<keyword evidence="3" id="KW-1185">Reference proteome</keyword>
<dbReference type="EMBL" id="BJXA01000008">
    <property type="protein sequence ID" value="GEM37267.1"/>
    <property type="molecule type" value="Genomic_DNA"/>
</dbReference>
<dbReference type="RefSeq" id="WP_147129431.1">
    <property type="nucleotide sequence ID" value="NZ_BJXA01000008.1"/>
</dbReference>